<dbReference type="InterPro" id="IPR000791">
    <property type="entry name" value="Gpr1/Fun34/SatP-like"/>
</dbReference>
<dbReference type="InterPro" id="IPR051633">
    <property type="entry name" value="AceTr"/>
</dbReference>
<name>A0A1L7XX84_9HELO</name>
<evidence type="ECO:0000256" key="6">
    <source>
        <dbReference type="SAM" id="MobiDB-lite"/>
    </source>
</evidence>
<protein>
    <submittedName>
        <fullName evidence="8">Related to Y.lipolytica GPR1 protein and Fun34p</fullName>
    </submittedName>
</protein>
<dbReference type="PANTHER" id="PTHR31123:SF4">
    <property type="entry name" value="PROTEIN ALCS"/>
    <property type="match status" value="1"/>
</dbReference>
<dbReference type="Proteomes" id="UP000184330">
    <property type="component" value="Unassembled WGS sequence"/>
</dbReference>
<dbReference type="AlphaFoldDB" id="A0A1L7XX84"/>
<feature type="transmembrane region" description="Helical" evidence="7">
    <location>
        <begin position="227"/>
        <end position="247"/>
    </location>
</feature>
<feature type="transmembrane region" description="Helical" evidence="7">
    <location>
        <begin position="91"/>
        <end position="111"/>
    </location>
</feature>
<keyword evidence="9" id="KW-1185">Reference proteome</keyword>
<dbReference type="STRING" id="576137.A0A1L7XX84"/>
<evidence type="ECO:0000256" key="5">
    <source>
        <dbReference type="ARBA" id="ARBA00023136"/>
    </source>
</evidence>
<keyword evidence="4 7" id="KW-1133">Transmembrane helix</keyword>
<dbReference type="GO" id="GO:0005886">
    <property type="term" value="C:plasma membrane"/>
    <property type="evidence" value="ECO:0007669"/>
    <property type="project" value="TreeGrafter"/>
</dbReference>
<keyword evidence="5 7" id="KW-0472">Membrane</keyword>
<dbReference type="PANTHER" id="PTHR31123">
    <property type="entry name" value="ACCUMULATION OF DYADS PROTEIN 2-RELATED"/>
    <property type="match status" value="1"/>
</dbReference>
<feature type="transmembrane region" description="Helical" evidence="7">
    <location>
        <begin position="123"/>
        <end position="144"/>
    </location>
</feature>
<sequence length="350" mass="37708">MSVPVDSEQGIGPEDPPRNGYYASGANVDSEQGMGPEDPMRNDYAYGSSGAQMQRTESFAMDPATFEKLFLNPQTNVHGDLRKMFAVPTPLALVGFGIALTPLACCLMGWRGSNNQKMGVADIGAYFWLGGLAVMLAAFGEWLLGNTFAFTVFSGYGAWYLSYAATLQPFYNAQGAYAYVPQPTLEASAAQGQLTPGYTSSFGFILVFMTVFSFIVMVCSIRVNVPFFLLLLAVTLAFALLSAALFLEHQAIILITKAGGLEGMGNDAAAVATLARGEARLKLTLRLVVGAGASFFVASMLNWFLLLAIMLAVVDFPLGLPVLDLSQIMKSRSQIRKENKAREATSLKMR</sequence>
<feature type="region of interest" description="Disordered" evidence="6">
    <location>
        <begin position="1"/>
        <end position="47"/>
    </location>
</feature>
<accession>A0A1L7XX84</accession>
<evidence type="ECO:0000256" key="7">
    <source>
        <dbReference type="SAM" id="Phobius"/>
    </source>
</evidence>
<comment type="similarity">
    <text evidence="2">Belongs to the acetate uptake transporter (AceTr) (TC 2.A.96) family.</text>
</comment>
<evidence type="ECO:0000256" key="2">
    <source>
        <dbReference type="ARBA" id="ARBA00005587"/>
    </source>
</evidence>
<dbReference type="GO" id="GO:0015123">
    <property type="term" value="F:acetate transmembrane transporter activity"/>
    <property type="evidence" value="ECO:0007669"/>
    <property type="project" value="TreeGrafter"/>
</dbReference>
<feature type="transmembrane region" description="Helical" evidence="7">
    <location>
        <begin position="202"/>
        <end position="221"/>
    </location>
</feature>
<dbReference type="Pfam" id="PF01184">
    <property type="entry name" value="Gpr1_Fun34_YaaH"/>
    <property type="match status" value="1"/>
</dbReference>
<gene>
    <name evidence="8" type="ORF">PAC_19499</name>
</gene>
<evidence type="ECO:0000256" key="1">
    <source>
        <dbReference type="ARBA" id="ARBA00004141"/>
    </source>
</evidence>
<evidence type="ECO:0000256" key="4">
    <source>
        <dbReference type="ARBA" id="ARBA00022989"/>
    </source>
</evidence>
<dbReference type="EMBL" id="FJOG01000075">
    <property type="protein sequence ID" value="CZR69599.1"/>
    <property type="molecule type" value="Genomic_DNA"/>
</dbReference>
<proteinExistence type="inferred from homology"/>
<evidence type="ECO:0000256" key="3">
    <source>
        <dbReference type="ARBA" id="ARBA00022692"/>
    </source>
</evidence>
<dbReference type="OrthoDB" id="3648309at2759"/>
<reference evidence="8 9" key="1">
    <citation type="submission" date="2016-03" db="EMBL/GenBank/DDBJ databases">
        <authorList>
            <person name="Ploux O."/>
        </authorList>
    </citation>
    <scope>NUCLEOTIDE SEQUENCE [LARGE SCALE GENOMIC DNA]</scope>
    <source>
        <strain evidence="8 9">UAMH 11012</strain>
    </source>
</reference>
<keyword evidence="3 7" id="KW-0812">Transmembrane</keyword>
<organism evidence="8 9">
    <name type="scientific">Phialocephala subalpina</name>
    <dbReference type="NCBI Taxonomy" id="576137"/>
    <lineage>
        <taxon>Eukaryota</taxon>
        <taxon>Fungi</taxon>
        <taxon>Dikarya</taxon>
        <taxon>Ascomycota</taxon>
        <taxon>Pezizomycotina</taxon>
        <taxon>Leotiomycetes</taxon>
        <taxon>Helotiales</taxon>
        <taxon>Mollisiaceae</taxon>
        <taxon>Phialocephala</taxon>
        <taxon>Phialocephala fortinii species complex</taxon>
    </lineage>
</organism>
<evidence type="ECO:0000313" key="9">
    <source>
        <dbReference type="Proteomes" id="UP000184330"/>
    </source>
</evidence>
<comment type="subcellular location">
    <subcellularLocation>
        <location evidence="1">Membrane</location>
        <topology evidence="1">Multi-pass membrane protein</topology>
    </subcellularLocation>
</comment>
<evidence type="ECO:0000313" key="8">
    <source>
        <dbReference type="EMBL" id="CZR69599.1"/>
    </source>
</evidence>
<feature type="transmembrane region" description="Helical" evidence="7">
    <location>
        <begin position="307"/>
        <end position="326"/>
    </location>
</feature>